<dbReference type="OrthoDB" id="5486437at2"/>
<feature type="transmembrane region" description="Helical" evidence="5">
    <location>
        <begin position="372"/>
        <end position="394"/>
    </location>
</feature>
<dbReference type="PANTHER" id="PTHR43471:SF3">
    <property type="entry name" value="ABC TRANSPORTER PERMEASE PROTEIN NATB"/>
    <property type="match status" value="1"/>
</dbReference>
<protein>
    <submittedName>
        <fullName evidence="7">Sodium transport system permease protein</fullName>
    </submittedName>
</protein>
<evidence type="ECO:0000259" key="6">
    <source>
        <dbReference type="Pfam" id="PF12698"/>
    </source>
</evidence>
<feature type="transmembrane region" description="Helical" evidence="5">
    <location>
        <begin position="20"/>
        <end position="40"/>
    </location>
</feature>
<gene>
    <name evidence="7" type="primary">natB</name>
    <name evidence="7" type="ORF">PARC_a1898</name>
</gene>
<dbReference type="InterPro" id="IPR013525">
    <property type="entry name" value="ABC2_TM"/>
</dbReference>
<dbReference type="KEGG" id="part:PARC_a1898"/>
<dbReference type="GO" id="GO:0016020">
    <property type="term" value="C:membrane"/>
    <property type="evidence" value="ECO:0007669"/>
    <property type="project" value="UniProtKB-SubCell"/>
</dbReference>
<comment type="subcellular location">
    <subcellularLocation>
        <location evidence="1">Membrane</location>
        <topology evidence="1">Multi-pass membrane protein</topology>
    </subcellularLocation>
</comment>
<proteinExistence type="predicted"/>
<name>A0A290S2Y6_9GAMM</name>
<dbReference type="Proteomes" id="UP000016505">
    <property type="component" value="Chromosome I"/>
</dbReference>
<reference evidence="7 8" key="1">
    <citation type="journal article" date="2012" name="J. Bacteriol.">
        <title>Genome sequences of type strains of seven species of the marine bacterium Pseudoalteromonas.</title>
        <authorList>
            <person name="Xie B.B."/>
            <person name="Shu Y.L."/>
            <person name="Qin Q.L."/>
            <person name="Rong J.C."/>
            <person name="Zhang X.Y."/>
            <person name="Chen X.L."/>
            <person name="Shi M."/>
            <person name="He H.L."/>
            <person name="Zhou B.C."/>
            <person name="Zhang Y.Z."/>
        </authorList>
    </citation>
    <scope>NUCLEOTIDE SEQUENCE [LARGE SCALE GENOMIC DNA]</scope>
    <source>
        <strain evidence="7 8">A 37-1-2</strain>
    </source>
</reference>
<keyword evidence="4 5" id="KW-0472">Membrane</keyword>
<evidence type="ECO:0000313" key="8">
    <source>
        <dbReference type="Proteomes" id="UP000016505"/>
    </source>
</evidence>
<dbReference type="AlphaFoldDB" id="A0A290S2Y6"/>
<evidence type="ECO:0000256" key="5">
    <source>
        <dbReference type="SAM" id="Phobius"/>
    </source>
</evidence>
<feature type="domain" description="ABC-2 type transporter transmembrane" evidence="6">
    <location>
        <begin position="27"/>
        <end position="388"/>
    </location>
</feature>
<dbReference type="Pfam" id="PF12698">
    <property type="entry name" value="ABC2_membrane_3"/>
    <property type="match status" value="1"/>
</dbReference>
<feature type="transmembrane region" description="Helical" evidence="5">
    <location>
        <begin position="318"/>
        <end position="336"/>
    </location>
</feature>
<feature type="transmembrane region" description="Helical" evidence="5">
    <location>
        <begin position="241"/>
        <end position="266"/>
    </location>
</feature>
<evidence type="ECO:0000256" key="3">
    <source>
        <dbReference type="ARBA" id="ARBA00022989"/>
    </source>
</evidence>
<dbReference type="PANTHER" id="PTHR43471">
    <property type="entry name" value="ABC TRANSPORTER PERMEASE"/>
    <property type="match status" value="1"/>
</dbReference>
<evidence type="ECO:0000256" key="1">
    <source>
        <dbReference type="ARBA" id="ARBA00004141"/>
    </source>
</evidence>
<evidence type="ECO:0000313" key="7">
    <source>
        <dbReference type="EMBL" id="ATC86453.1"/>
    </source>
</evidence>
<keyword evidence="2 5" id="KW-0812">Transmembrane</keyword>
<dbReference type="GO" id="GO:0140359">
    <property type="term" value="F:ABC-type transporter activity"/>
    <property type="evidence" value="ECO:0007669"/>
    <property type="project" value="InterPro"/>
</dbReference>
<sequence length="402" mass="45307">MFEVFKKELRELLRDKKTLLFVVALPVFIFPVIFGVLGYFMAQAHLSAEQEVHSYSIIGEEYATGFSESVFYHKNFNLNKDIKTNTKEELEKAVKNELIDLGIYIESKPIIDGKTKSIIKIEVVFNNSSRVNYITEKINKIFSDYKVLIQYKNLKELGITKHQEQDFVLSPIELELIDSSNARESFGEKIGVLLPYLLIPIVLTGASYPAIDLGAGEKERGTLETLLLTPITRTQLVMGKFITILTASLATSLITVLSLGSWMYIAKQFISISFITDAIELIGTVDLILILLLLIPLACIFSSLVLAISIYAKTFKEAQNYMGPLSMLTFFPLAISMMPNMELNVKTSLIPIVNISLAIRELLKGTVEYNHVYLIIGSTSIIAIISILFCVKWFNKEEVLFR</sequence>
<organism evidence="7 8">
    <name type="scientific">Pseudoalteromonas arctica A 37-1-2</name>
    <dbReference type="NCBI Taxonomy" id="1117313"/>
    <lineage>
        <taxon>Bacteria</taxon>
        <taxon>Pseudomonadati</taxon>
        <taxon>Pseudomonadota</taxon>
        <taxon>Gammaproteobacteria</taxon>
        <taxon>Alteromonadales</taxon>
        <taxon>Pseudoalteromonadaceae</taxon>
        <taxon>Pseudoalteromonas</taxon>
    </lineage>
</organism>
<feature type="transmembrane region" description="Helical" evidence="5">
    <location>
        <begin position="287"/>
        <end position="312"/>
    </location>
</feature>
<evidence type="ECO:0000256" key="2">
    <source>
        <dbReference type="ARBA" id="ARBA00022692"/>
    </source>
</evidence>
<evidence type="ECO:0000256" key="4">
    <source>
        <dbReference type="ARBA" id="ARBA00023136"/>
    </source>
</evidence>
<dbReference type="RefSeq" id="WP_010552688.1">
    <property type="nucleotide sequence ID" value="NZ_CP011025.1"/>
</dbReference>
<dbReference type="EMBL" id="CP011025">
    <property type="protein sequence ID" value="ATC86453.1"/>
    <property type="molecule type" value="Genomic_DNA"/>
</dbReference>
<accession>A0A290S2Y6</accession>
<keyword evidence="3 5" id="KW-1133">Transmembrane helix</keyword>